<dbReference type="InterPro" id="IPR007621">
    <property type="entry name" value="TPM_dom"/>
</dbReference>
<keyword evidence="3" id="KW-0732">Signal</keyword>
<feature type="domain" description="TPM" evidence="4">
    <location>
        <begin position="37"/>
        <end position="160"/>
    </location>
</feature>
<feature type="compositionally biased region" description="Gly residues" evidence="1">
    <location>
        <begin position="243"/>
        <end position="264"/>
    </location>
</feature>
<dbReference type="RefSeq" id="WP_129404327.1">
    <property type="nucleotide sequence ID" value="NZ_SBKP01000008.1"/>
</dbReference>
<evidence type="ECO:0000256" key="3">
    <source>
        <dbReference type="SAM" id="SignalP"/>
    </source>
</evidence>
<accession>A0A4Q1KFY6</accession>
<feature type="transmembrane region" description="Helical" evidence="2">
    <location>
        <begin position="189"/>
        <end position="206"/>
    </location>
</feature>
<sequence length="264" mass="27694">MNTATRLIVALLWPLILLCAQVGAAGAQQFPALTGRVVDSADILSPAQEISLDAKLTQLEKQSQRQLVVVTLADLQGYDIADYGFRLGDHWGIGDKERDDGALLIIAPNERKLRIEVGYGLEGILTDALSGRIIRNIIVPRFKQGDYPGGIAAGTDELVRILMLPPEEARKLAAQAAQEQQGGEEKGQVLVAIFLIFMFIILPMLLRGRAGRAYRGGALPVILWGPGIGGGSRWGGSSSSGWSSGGGFSGGGGGFGGGGASGGW</sequence>
<reference evidence="6" key="1">
    <citation type="submission" date="2019-01" db="EMBL/GenBank/DDBJ databases">
        <title>Cytophagaceae bacterium strain CAR-16.</title>
        <authorList>
            <person name="Chen W.-M."/>
        </authorList>
    </citation>
    <scope>NUCLEOTIDE SEQUENCE [LARGE SCALE GENOMIC DNA]</scope>
    <source>
        <strain evidence="6">CHR27</strain>
    </source>
</reference>
<dbReference type="Pfam" id="PF04536">
    <property type="entry name" value="TPM_phosphatase"/>
    <property type="match status" value="1"/>
</dbReference>
<dbReference type="OrthoDB" id="9810918at2"/>
<dbReference type="AlphaFoldDB" id="A0A4Q1KFY6"/>
<feature type="region of interest" description="Disordered" evidence="1">
    <location>
        <begin position="235"/>
        <end position="264"/>
    </location>
</feature>
<dbReference type="PANTHER" id="PTHR30373:SF2">
    <property type="entry name" value="UPF0603 PROTEIN YGCG"/>
    <property type="match status" value="1"/>
</dbReference>
<keyword evidence="2" id="KW-0472">Membrane</keyword>
<name>A0A4Q1KFY6_9SPHN</name>
<evidence type="ECO:0000256" key="2">
    <source>
        <dbReference type="SAM" id="Phobius"/>
    </source>
</evidence>
<dbReference type="PANTHER" id="PTHR30373">
    <property type="entry name" value="UPF0603 PROTEIN YGCG"/>
    <property type="match status" value="1"/>
</dbReference>
<comment type="caution">
    <text evidence="5">The sequence shown here is derived from an EMBL/GenBank/DDBJ whole genome shotgun (WGS) entry which is preliminary data.</text>
</comment>
<organism evidence="5 6">
    <name type="scientific">Sphingobium fluviale</name>
    <dbReference type="NCBI Taxonomy" id="2506423"/>
    <lineage>
        <taxon>Bacteria</taxon>
        <taxon>Pseudomonadati</taxon>
        <taxon>Pseudomonadota</taxon>
        <taxon>Alphaproteobacteria</taxon>
        <taxon>Sphingomonadales</taxon>
        <taxon>Sphingomonadaceae</taxon>
        <taxon>Sphingobium</taxon>
    </lineage>
</organism>
<evidence type="ECO:0000313" key="5">
    <source>
        <dbReference type="EMBL" id="RXR28581.1"/>
    </source>
</evidence>
<dbReference type="EMBL" id="SBKP01000008">
    <property type="protein sequence ID" value="RXR28581.1"/>
    <property type="molecule type" value="Genomic_DNA"/>
</dbReference>
<protein>
    <submittedName>
        <fullName evidence="5">Methanol dehydrogenase</fullName>
    </submittedName>
</protein>
<keyword evidence="6" id="KW-1185">Reference proteome</keyword>
<feature type="signal peptide" evidence="3">
    <location>
        <begin position="1"/>
        <end position="24"/>
    </location>
</feature>
<dbReference type="Proteomes" id="UP000290958">
    <property type="component" value="Unassembled WGS sequence"/>
</dbReference>
<evidence type="ECO:0000256" key="1">
    <source>
        <dbReference type="SAM" id="MobiDB-lite"/>
    </source>
</evidence>
<feature type="chain" id="PRO_5020832350" evidence="3">
    <location>
        <begin position="25"/>
        <end position="264"/>
    </location>
</feature>
<evidence type="ECO:0000313" key="6">
    <source>
        <dbReference type="Proteomes" id="UP000290958"/>
    </source>
</evidence>
<gene>
    <name evidence="5" type="ORF">EQG66_09340</name>
</gene>
<evidence type="ECO:0000259" key="4">
    <source>
        <dbReference type="Pfam" id="PF04536"/>
    </source>
</evidence>
<dbReference type="Gene3D" id="3.10.310.50">
    <property type="match status" value="1"/>
</dbReference>
<keyword evidence="2" id="KW-0812">Transmembrane</keyword>
<keyword evidence="2" id="KW-1133">Transmembrane helix</keyword>
<proteinExistence type="predicted"/>